<name>A0A3G5A1I8_9VIRU</name>
<dbReference type="EMBL" id="MK072257">
    <property type="protein sequence ID" value="AYV81077.1"/>
    <property type="molecule type" value="Genomic_DNA"/>
</dbReference>
<accession>A0A3G5A1I8</accession>
<reference evidence="1" key="1">
    <citation type="submission" date="2018-10" db="EMBL/GenBank/DDBJ databases">
        <title>Hidden diversity of soil giant viruses.</title>
        <authorList>
            <person name="Schulz F."/>
            <person name="Alteio L."/>
            <person name="Goudeau D."/>
            <person name="Ryan E.M."/>
            <person name="Malmstrom R.R."/>
            <person name="Blanchard J."/>
            <person name="Woyke T."/>
        </authorList>
    </citation>
    <scope>NUCLEOTIDE SEQUENCE</scope>
    <source>
        <strain evidence="1">HAV1</strain>
    </source>
</reference>
<sequence length="94" mass="10946">MSLFDTTLKTIRKHALMQNIKLVEEKDDILNSVYIHQSAKCRIRITCLDPERLNIQITSGGPELWICYDIHHKLPLFSLNSIIKMALNKLIAWK</sequence>
<evidence type="ECO:0000313" key="1">
    <source>
        <dbReference type="EMBL" id="AYV81077.1"/>
    </source>
</evidence>
<organism evidence="1">
    <name type="scientific">Harvfovirus sp</name>
    <dbReference type="NCBI Taxonomy" id="2487768"/>
    <lineage>
        <taxon>Viruses</taxon>
        <taxon>Varidnaviria</taxon>
        <taxon>Bamfordvirae</taxon>
        <taxon>Nucleocytoviricota</taxon>
        <taxon>Megaviricetes</taxon>
        <taxon>Imitervirales</taxon>
        <taxon>Mimiviridae</taxon>
        <taxon>Klosneuvirinae</taxon>
    </lineage>
</organism>
<protein>
    <submittedName>
        <fullName evidence="1">Uncharacterized protein</fullName>
    </submittedName>
</protein>
<gene>
    <name evidence="1" type="ORF">Harvfovirus15_21</name>
</gene>
<proteinExistence type="predicted"/>